<dbReference type="Gene3D" id="1.10.10.10">
    <property type="entry name" value="Winged helix-like DNA-binding domain superfamily/Winged helix DNA-binding domain"/>
    <property type="match status" value="1"/>
</dbReference>
<organism evidence="2 3">
    <name type="scientific">Halosaccharopolyspora lacisalsi</name>
    <dbReference type="NCBI Taxonomy" id="1000566"/>
    <lineage>
        <taxon>Bacteria</taxon>
        <taxon>Bacillati</taxon>
        <taxon>Actinomycetota</taxon>
        <taxon>Actinomycetes</taxon>
        <taxon>Pseudonocardiales</taxon>
        <taxon>Pseudonocardiaceae</taxon>
        <taxon>Halosaccharopolyspora</taxon>
    </lineage>
</organism>
<dbReference type="InterPro" id="IPR036388">
    <property type="entry name" value="WH-like_DNA-bd_sf"/>
</dbReference>
<keyword evidence="2" id="KW-0238">DNA-binding</keyword>
<dbReference type="EMBL" id="JACGWZ010000005">
    <property type="protein sequence ID" value="MBA8826355.1"/>
    <property type="molecule type" value="Genomic_DNA"/>
</dbReference>
<feature type="domain" description="HTH lysR-type" evidence="1">
    <location>
        <begin position="6"/>
        <end position="42"/>
    </location>
</feature>
<dbReference type="GO" id="GO:0003700">
    <property type="term" value="F:DNA-binding transcription factor activity"/>
    <property type="evidence" value="ECO:0007669"/>
    <property type="project" value="InterPro"/>
</dbReference>
<gene>
    <name evidence="2" type="ORF">FHX42_003731</name>
</gene>
<dbReference type="GO" id="GO:0003677">
    <property type="term" value="F:DNA binding"/>
    <property type="evidence" value="ECO:0007669"/>
    <property type="project" value="UniProtKB-KW"/>
</dbReference>
<dbReference type="RefSeq" id="WP_268898407.1">
    <property type="nucleotide sequence ID" value="NZ_JACGWZ010000005.1"/>
</dbReference>
<name>A0A839E3K7_9PSEU</name>
<reference evidence="2 3" key="1">
    <citation type="submission" date="2020-07" db="EMBL/GenBank/DDBJ databases">
        <title>Sequencing the genomes of 1000 actinobacteria strains.</title>
        <authorList>
            <person name="Klenk H.-P."/>
        </authorList>
    </citation>
    <scope>NUCLEOTIDE SEQUENCE [LARGE SCALE GENOMIC DNA]</scope>
    <source>
        <strain evidence="2 3">DSM 45975</strain>
    </source>
</reference>
<dbReference type="Proteomes" id="UP000569329">
    <property type="component" value="Unassembled WGS sequence"/>
</dbReference>
<keyword evidence="3" id="KW-1185">Reference proteome</keyword>
<proteinExistence type="predicted"/>
<comment type="caution">
    <text evidence="2">The sequence shown here is derived from an EMBL/GenBank/DDBJ whole genome shotgun (WGS) entry which is preliminary data.</text>
</comment>
<evidence type="ECO:0000313" key="3">
    <source>
        <dbReference type="Proteomes" id="UP000569329"/>
    </source>
</evidence>
<dbReference type="AlphaFoldDB" id="A0A839E3K7"/>
<evidence type="ECO:0000259" key="1">
    <source>
        <dbReference type="PROSITE" id="PS50931"/>
    </source>
</evidence>
<dbReference type="InterPro" id="IPR000847">
    <property type="entry name" value="LysR_HTH_N"/>
</dbReference>
<accession>A0A839E3K7</accession>
<dbReference type="PROSITE" id="PS50931">
    <property type="entry name" value="HTH_LYSR"/>
    <property type="match status" value="1"/>
</dbReference>
<protein>
    <submittedName>
        <fullName evidence="2">DNA-binding transcriptional LysR family regulator</fullName>
    </submittedName>
</protein>
<evidence type="ECO:0000313" key="2">
    <source>
        <dbReference type="EMBL" id="MBA8826355.1"/>
    </source>
</evidence>
<sequence>MNLDALDLNLVPVLRALLGERNVTRAGSRVGLSQPATSAALA</sequence>